<evidence type="ECO:0000259" key="7">
    <source>
        <dbReference type="PROSITE" id="PS50949"/>
    </source>
</evidence>
<keyword evidence="3" id="KW-0805">Transcription regulation</keyword>
<dbReference type="GO" id="GO:0003677">
    <property type="term" value="F:DNA binding"/>
    <property type="evidence" value="ECO:0007669"/>
    <property type="project" value="UniProtKB-KW"/>
</dbReference>
<dbReference type="Gene3D" id="1.10.10.10">
    <property type="entry name" value="Winged helix-like DNA-binding domain superfamily/Winged helix DNA-binding domain"/>
    <property type="match status" value="1"/>
</dbReference>
<evidence type="ECO:0000256" key="1">
    <source>
        <dbReference type="ARBA" id="ARBA00005384"/>
    </source>
</evidence>
<dbReference type="Pfam" id="PF00392">
    <property type="entry name" value="GntR"/>
    <property type="match status" value="1"/>
</dbReference>
<dbReference type="InterPro" id="IPR000524">
    <property type="entry name" value="Tscrpt_reg_HTH_GntR"/>
</dbReference>
<evidence type="ECO:0000256" key="3">
    <source>
        <dbReference type="ARBA" id="ARBA00023015"/>
    </source>
</evidence>
<dbReference type="InterPro" id="IPR015424">
    <property type="entry name" value="PyrdxlP-dep_Trfase"/>
</dbReference>
<dbReference type="CDD" id="cd07377">
    <property type="entry name" value="WHTH_GntR"/>
    <property type="match status" value="1"/>
</dbReference>
<evidence type="ECO:0000256" key="4">
    <source>
        <dbReference type="ARBA" id="ARBA00023125"/>
    </source>
</evidence>
<feature type="region of interest" description="Disordered" evidence="6">
    <location>
        <begin position="424"/>
        <end position="474"/>
    </location>
</feature>
<dbReference type="GO" id="GO:0003700">
    <property type="term" value="F:DNA-binding transcription factor activity"/>
    <property type="evidence" value="ECO:0007669"/>
    <property type="project" value="InterPro"/>
</dbReference>
<dbReference type="GO" id="GO:0030170">
    <property type="term" value="F:pyridoxal phosphate binding"/>
    <property type="evidence" value="ECO:0007669"/>
    <property type="project" value="InterPro"/>
</dbReference>
<keyword evidence="5" id="KW-0804">Transcription</keyword>
<dbReference type="InterPro" id="IPR036390">
    <property type="entry name" value="WH_DNA-bd_sf"/>
</dbReference>
<name>Q9RMT5_STRVZ</name>
<dbReference type="Gene3D" id="3.40.640.10">
    <property type="entry name" value="Type I PLP-dependent aspartate aminotransferase-like (Major domain)"/>
    <property type="match status" value="1"/>
</dbReference>
<dbReference type="PRINTS" id="PR00035">
    <property type="entry name" value="HTHGNTR"/>
</dbReference>
<dbReference type="CDD" id="cd00609">
    <property type="entry name" value="AAT_like"/>
    <property type="match status" value="1"/>
</dbReference>
<accession>Q9RMT5</accession>
<comment type="similarity">
    <text evidence="1">In the C-terminal section; belongs to the class-I pyridoxal-phosphate-dependent aminotransferase family.</text>
</comment>
<evidence type="ECO:0000256" key="5">
    <source>
        <dbReference type="ARBA" id="ARBA00023163"/>
    </source>
</evidence>
<proteinExistence type="inferred from homology"/>
<dbReference type="InterPro" id="IPR015421">
    <property type="entry name" value="PyrdxlP-dep_Trfase_major"/>
</dbReference>
<evidence type="ECO:0000256" key="6">
    <source>
        <dbReference type="SAM" id="MobiDB-lite"/>
    </source>
</evidence>
<feature type="non-terminal residue" evidence="8">
    <location>
        <position position="1"/>
    </location>
</feature>
<reference evidence="8" key="1">
    <citation type="journal article" date="2001" name="Microbiology">
        <title>p-Aminobenzoic acid and chloramphenicol biosynthesis in Streptomyces venezuelae: gene sets for a key enzyme, 4-amino-4-deoxychorismate synthase.</title>
        <authorList>
            <person name="Chang Z."/>
            <person name="Sun Y."/>
            <person name="He J."/>
            <person name="Vining L.C."/>
        </authorList>
    </citation>
    <scope>NUCLEOTIDE SEQUENCE</scope>
    <source>
        <strain evidence="8">ISP5230</strain>
    </source>
</reference>
<sequence>REGSEVSLTAQIQRFIKNEISEGVLHPGTRLPSSRALADDLDVSRSVVVEAYGQLVAEGYLEATRGAGTRVGPHLAEPAVVPALLDAGSGPETRWDLRAGGRNLPAFPRREWLSCYQRVLDAATPADHDYPPPAGEPALRTELAHYLGRSRGVRADAGTIMVVAGFGHALGLLCSVLPWHGVDRLAIEDPGHPGQRRFLGESGLTPVPVPVDEEGIDVEALAATGARAVLVTPAHQFPTGVTLSARRREALVRWARAVGGWVIEDDYDGGLWYERTPRPPALQRLAPDRVLYAGTASKTLAPGLRLGWLAVPGELVEPLLRGRARHDLGTETLTQLAFAELLRGGMFDRHLRRLNAHCRGRREALDEAVRRHLPGAVVTGRAAGHHAYLRLPRHADEAALVSAALGRSVLVRGAAAYHARPLRGAARARRRAHPSAALGRGRGRTGDQRGRAPVSPASSCAAAPPGVGDPAVERKFSRRVRPAVVMMLSGWNCTPSTASERCRRPIT</sequence>
<feature type="domain" description="HTH gntR-type" evidence="7">
    <location>
        <begin position="6"/>
        <end position="74"/>
    </location>
</feature>
<keyword evidence="2" id="KW-0663">Pyridoxal phosphate</keyword>
<dbReference type="InterPro" id="IPR036388">
    <property type="entry name" value="WH-like_DNA-bd_sf"/>
</dbReference>
<dbReference type="PROSITE" id="PS50949">
    <property type="entry name" value="HTH_GNTR"/>
    <property type="match status" value="1"/>
</dbReference>
<dbReference type="AlphaFoldDB" id="Q9RMT5"/>
<dbReference type="PANTHER" id="PTHR46577">
    <property type="entry name" value="HTH-TYPE TRANSCRIPTIONAL REGULATORY PROTEIN GABR"/>
    <property type="match status" value="1"/>
</dbReference>
<protein>
    <submittedName>
        <fullName evidence="8">Transcriptional regulator</fullName>
    </submittedName>
</protein>
<dbReference type="InterPro" id="IPR004839">
    <property type="entry name" value="Aminotransferase_I/II_large"/>
</dbReference>
<evidence type="ECO:0000256" key="2">
    <source>
        <dbReference type="ARBA" id="ARBA00022898"/>
    </source>
</evidence>
<dbReference type="SUPFAM" id="SSF53383">
    <property type="entry name" value="PLP-dependent transferases"/>
    <property type="match status" value="1"/>
</dbReference>
<dbReference type="Pfam" id="PF00155">
    <property type="entry name" value="Aminotran_1_2"/>
    <property type="match status" value="1"/>
</dbReference>
<organism evidence="8">
    <name type="scientific">Streptomyces venezuelae</name>
    <dbReference type="NCBI Taxonomy" id="54571"/>
    <lineage>
        <taxon>Bacteria</taxon>
        <taxon>Bacillati</taxon>
        <taxon>Actinomycetota</taxon>
        <taxon>Actinomycetes</taxon>
        <taxon>Kitasatosporales</taxon>
        <taxon>Streptomycetaceae</taxon>
        <taxon>Streptomyces</taxon>
    </lineage>
</organism>
<keyword evidence="4" id="KW-0238">DNA-binding</keyword>
<dbReference type="PANTHER" id="PTHR46577:SF1">
    <property type="entry name" value="HTH-TYPE TRANSCRIPTIONAL REGULATORY PROTEIN GABR"/>
    <property type="match status" value="1"/>
</dbReference>
<dbReference type="SUPFAM" id="SSF46785">
    <property type="entry name" value="Winged helix' DNA-binding domain"/>
    <property type="match status" value="1"/>
</dbReference>
<dbReference type="InterPro" id="IPR051446">
    <property type="entry name" value="HTH_trans_reg/aminotransferase"/>
</dbReference>
<feature type="compositionally biased region" description="Low complexity" evidence="6">
    <location>
        <begin position="451"/>
        <end position="470"/>
    </location>
</feature>
<dbReference type="SMART" id="SM00345">
    <property type="entry name" value="HTH_GNTR"/>
    <property type="match status" value="1"/>
</dbReference>
<dbReference type="EMBL" id="AF189258">
    <property type="protein sequence ID" value="AAF01064.1"/>
    <property type="molecule type" value="Genomic_DNA"/>
</dbReference>
<evidence type="ECO:0000313" key="8">
    <source>
        <dbReference type="EMBL" id="AAF01064.1"/>
    </source>
</evidence>